<dbReference type="Proteomes" id="UP001194468">
    <property type="component" value="Unassembled WGS sequence"/>
</dbReference>
<dbReference type="Pfam" id="PF15341">
    <property type="entry name" value="SLX9"/>
    <property type="match status" value="1"/>
</dbReference>
<dbReference type="EMBL" id="WHUW01000005">
    <property type="protein sequence ID" value="KAF8446063.1"/>
    <property type="molecule type" value="Genomic_DNA"/>
</dbReference>
<comment type="similarity">
    <text evidence="2">Belongs to the SLX9 family.</text>
</comment>
<keyword evidence="7" id="KW-1185">Reference proteome</keyword>
<dbReference type="InterPro" id="IPR028160">
    <property type="entry name" value="Slx9-like"/>
</dbReference>
<evidence type="ECO:0000256" key="4">
    <source>
        <dbReference type="ARBA" id="ARBA00023242"/>
    </source>
</evidence>
<organism evidence="6 7">
    <name type="scientific">Boletus edulis BED1</name>
    <dbReference type="NCBI Taxonomy" id="1328754"/>
    <lineage>
        <taxon>Eukaryota</taxon>
        <taxon>Fungi</taxon>
        <taxon>Dikarya</taxon>
        <taxon>Basidiomycota</taxon>
        <taxon>Agaricomycotina</taxon>
        <taxon>Agaricomycetes</taxon>
        <taxon>Agaricomycetidae</taxon>
        <taxon>Boletales</taxon>
        <taxon>Boletineae</taxon>
        <taxon>Boletaceae</taxon>
        <taxon>Boletoideae</taxon>
        <taxon>Boletus</taxon>
    </lineage>
</organism>
<evidence type="ECO:0000256" key="3">
    <source>
        <dbReference type="ARBA" id="ARBA00021321"/>
    </source>
</evidence>
<dbReference type="GO" id="GO:0000462">
    <property type="term" value="P:maturation of SSU-rRNA from tricistronic rRNA transcript (SSU-rRNA, 5.8S rRNA, LSU-rRNA)"/>
    <property type="evidence" value="ECO:0007669"/>
    <property type="project" value="InterPro"/>
</dbReference>
<gene>
    <name evidence="6" type="ORF">L210DRAFT_3528985</name>
</gene>
<sequence>MPRERRARIGAHQPSAKLSKRQFAVQEEALEAVEIGAANDAEVSGNDILESLSAVPAIVSKKGKQQLKHEAFIDRIKSSSAPYSKTQKRRFNRKQREQVGGGLGSIEAVIAALEQGEISPPAEAQSDAVTSQQRPQVKARPGIIGEGKGIPLSKAQRKRVLAMERLRHPLILTNPQYAANPFQTIRTHAQNTLETRQ</sequence>
<evidence type="ECO:0000313" key="6">
    <source>
        <dbReference type="EMBL" id="KAF8446063.1"/>
    </source>
</evidence>
<reference evidence="6" key="1">
    <citation type="submission" date="2019-10" db="EMBL/GenBank/DDBJ databases">
        <authorList>
            <consortium name="DOE Joint Genome Institute"/>
            <person name="Kuo A."/>
            <person name="Miyauchi S."/>
            <person name="Kiss E."/>
            <person name="Drula E."/>
            <person name="Kohler A."/>
            <person name="Sanchez-Garcia M."/>
            <person name="Andreopoulos B."/>
            <person name="Barry K.W."/>
            <person name="Bonito G."/>
            <person name="Buee M."/>
            <person name="Carver A."/>
            <person name="Chen C."/>
            <person name="Cichocki N."/>
            <person name="Clum A."/>
            <person name="Culley D."/>
            <person name="Crous P.W."/>
            <person name="Fauchery L."/>
            <person name="Girlanda M."/>
            <person name="Hayes R."/>
            <person name="Keri Z."/>
            <person name="LaButti K."/>
            <person name="Lipzen A."/>
            <person name="Lombard V."/>
            <person name="Magnuson J."/>
            <person name="Maillard F."/>
            <person name="Morin E."/>
            <person name="Murat C."/>
            <person name="Nolan M."/>
            <person name="Ohm R."/>
            <person name="Pangilinan J."/>
            <person name="Pereira M."/>
            <person name="Perotto S."/>
            <person name="Peter M."/>
            <person name="Riley R."/>
            <person name="Sitrit Y."/>
            <person name="Stielow B."/>
            <person name="Szollosi G."/>
            <person name="Zifcakova L."/>
            <person name="Stursova M."/>
            <person name="Spatafora J.W."/>
            <person name="Tedersoo L."/>
            <person name="Vaario L.-M."/>
            <person name="Yamada A."/>
            <person name="Yan M."/>
            <person name="Wang P."/>
            <person name="Xu J."/>
            <person name="Bruns T."/>
            <person name="Baldrian P."/>
            <person name="Vilgalys R."/>
            <person name="Henrissat B."/>
            <person name="Grigoriev I.V."/>
            <person name="Hibbett D."/>
            <person name="Nagy L.G."/>
            <person name="Martin F.M."/>
        </authorList>
    </citation>
    <scope>NUCLEOTIDE SEQUENCE</scope>
    <source>
        <strain evidence="6">BED1</strain>
    </source>
</reference>
<name>A0AAD4C229_BOLED</name>
<reference evidence="6" key="2">
    <citation type="journal article" date="2020" name="Nat. Commun.">
        <title>Large-scale genome sequencing of mycorrhizal fungi provides insights into the early evolution of symbiotic traits.</title>
        <authorList>
            <person name="Miyauchi S."/>
            <person name="Kiss E."/>
            <person name="Kuo A."/>
            <person name="Drula E."/>
            <person name="Kohler A."/>
            <person name="Sanchez-Garcia M."/>
            <person name="Morin E."/>
            <person name="Andreopoulos B."/>
            <person name="Barry K.W."/>
            <person name="Bonito G."/>
            <person name="Buee M."/>
            <person name="Carver A."/>
            <person name="Chen C."/>
            <person name="Cichocki N."/>
            <person name="Clum A."/>
            <person name="Culley D."/>
            <person name="Crous P.W."/>
            <person name="Fauchery L."/>
            <person name="Girlanda M."/>
            <person name="Hayes R.D."/>
            <person name="Keri Z."/>
            <person name="LaButti K."/>
            <person name="Lipzen A."/>
            <person name="Lombard V."/>
            <person name="Magnuson J."/>
            <person name="Maillard F."/>
            <person name="Murat C."/>
            <person name="Nolan M."/>
            <person name="Ohm R.A."/>
            <person name="Pangilinan J."/>
            <person name="Pereira M.F."/>
            <person name="Perotto S."/>
            <person name="Peter M."/>
            <person name="Pfister S."/>
            <person name="Riley R."/>
            <person name="Sitrit Y."/>
            <person name="Stielow J.B."/>
            <person name="Szollosi G."/>
            <person name="Zifcakova L."/>
            <person name="Stursova M."/>
            <person name="Spatafora J.W."/>
            <person name="Tedersoo L."/>
            <person name="Vaario L.M."/>
            <person name="Yamada A."/>
            <person name="Yan M."/>
            <person name="Wang P."/>
            <person name="Xu J."/>
            <person name="Bruns T."/>
            <person name="Baldrian P."/>
            <person name="Vilgalys R."/>
            <person name="Dunand C."/>
            <person name="Henrissat B."/>
            <person name="Grigoriev I.V."/>
            <person name="Hibbett D."/>
            <person name="Nagy L.G."/>
            <person name="Martin F.M."/>
        </authorList>
    </citation>
    <scope>NUCLEOTIDE SEQUENCE</scope>
    <source>
        <strain evidence="6">BED1</strain>
    </source>
</reference>
<dbReference type="GO" id="GO:0030688">
    <property type="term" value="C:preribosome, small subunit precursor"/>
    <property type="evidence" value="ECO:0007669"/>
    <property type="project" value="InterPro"/>
</dbReference>
<protein>
    <recommendedName>
        <fullName evidence="3">Ribosome biogenesis protein SLX9</fullName>
    </recommendedName>
</protein>
<comment type="caution">
    <text evidence="6">The sequence shown here is derived from an EMBL/GenBank/DDBJ whole genome shotgun (WGS) entry which is preliminary data.</text>
</comment>
<proteinExistence type="inferred from homology"/>
<accession>A0AAD4C229</accession>
<evidence type="ECO:0000256" key="5">
    <source>
        <dbReference type="SAM" id="MobiDB-lite"/>
    </source>
</evidence>
<evidence type="ECO:0000256" key="1">
    <source>
        <dbReference type="ARBA" id="ARBA00004604"/>
    </source>
</evidence>
<comment type="subcellular location">
    <subcellularLocation>
        <location evidence="1">Nucleus</location>
        <location evidence="1">Nucleolus</location>
    </subcellularLocation>
</comment>
<dbReference type="AlphaFoldDB" id="A0AAD4C229"/>
<keyword evidence="4" id="KW-0539">Nucleus</keyword>
<feature type="region of interest" description="Disordered" evidence="5">
    <location>
        <begin position="1"/>
        <end position="20"/>
    </location>
</feature>
<dbReference type="GO" id="GO:0030686">
    <property type="term" value="C:90S preribosome"/>
    <property type="evidence" value="ECO:0007669"/>
    <property type="project" value="InterPro"/>
</dbReference>
<evidence type="ECO:0000313" key="7">
    <source>
        <dbReference type="Proteomes" id="UP001194468"/>
    </source>
</evidence>
<evidence type="ECO:0000256" key="2">
    <source>
        <dbReference type="ARBA" id="ARBA00011022"/>
    </source>
</evidence>
<dbReference type="GO" id="GO:0005730">
    <property type="term" value="C:nucleolus"/>
    <property type="evidence" value="ECO:0007669"/>
    <property type="project" value="UniProtKB-SubCell"/>
</dbReference>
<feature type="region of interest" description="Disordered" evidence="5">
    <location>
        <begin position="119"/>
        <end position="149"/>
    </location>
</feature>